<feature type="region of interest" description="Disordered" evidence="1">
    <location>
        <begin position="63"/>
        <end position="100"/>
    </location>
</feature>
<comment type="caution">
    <text evidence="2">The sequence shown here is derived from an EMBL/GenBank/DDBJ whole genome shotgun (WGS) entry which is preliminary data.</text>
</comment>
<dbReference type="AlphaFoldDB" id="A0ABD0R087"/>
<protein>
    <submittedName>
        <fullName evidence="2">Uncharacterized protein</fullName>
    </submittedName>
</protein>
<reference evidence="2 3" key="1">
    <citation type="submission" date="2024-05" db="EMBL/GenBank/DDBJ databases">
        <title>Genome sequencing and assembly of Indian major carp, Cirrhinus mrigala (Hamilton, 1822).</title>
        <authorList>
            <person name="Mohindra V."/>
            <person name="Chowdhury L.M."/>
            <person name="Lal K."/>
            <person name="Jena J.K."/>
        </authorList>
    </citation>
    <scope>NUCLEOTIDE SEQUENCE [LARGE SCALE GENOMIC DNA]</scope>
    <source>
        <strain evidence="2">CM1030</strain>
        <tissue evidence="2">Blood</tissue>
    </source>
</reference>
<feature type="non-terminal residue" evidence="2">
    <location>
        <position position="1"/>
    </location>
</feature>
<organism evidence="2 3">
    <name type="scientific">Cirrhinus mrigala</name>
    <name type="common">Mrigala</name>
    <dbReference type="NCBI Taxonomy" id="683832"/>
    <lineage>
        <taxon>Eukaryota</taxon>
        <taxon>Metazoa</taxon>
        <taxon>Chordata</taxon>
        <taxon>Craniata</taxon>
        <taxon>Vertebrata</taxon>
        <taxon>Euteleostomi</taxon>
        <taxon>Actinopterygii</taxon>
        <taxon>Neopterygii</taxon>
        <taxon>Teleostei</taxon>
        <taxon>Ostariophysi</taxon>
        <taxon>Cypriniformes</taxon>
        <taxon>Cyprinidae</taxon>
        <taxon>Labeoninae</taxon>
        <taxon>Labeonini</taxon>
        <taxon>Cirrhinus</taxon>
    </lineage>
</organism>
<accession>A0ABD0R087</accession>
<dbReference type="Proteomes" id="UP001529510">
    <property type="component" value="Unassembled WGS sequence"/>
</dbReference>
<evidence type="ECO:0000313" key="2">
    <source>
        <dbReference type="EMBL" id="KAL0191698.1"/>
    </source>
</evidence>
<evidence type="ECO:0000313" key="3">
    <source>
        <dbReference type="Proteomes" id="UP001529510"/>
    </source>
</evidence>
<keyword evidence="3" id="KW-1185">Reference proteome</keyword>
<evidence type="ECO:0000256" key="1">
    <source>
        <dbReference type="SAM" id="MobiDB-lite"/>
    </source>
</evidence>
<dbReference type="EMBL" id="JAMKFB020000006">
    <property type="protein sequence ID" value="KAL0191698.1"/>
    <property type="molecule type" value="Genomic_DNA"/>
</dbReference>
<gene>
    <name evidence="2" type="ORF">M9458_014396</name>
</gene>
<sequence length="115" mass="12976">AHAAKLSSLHVMMILSCNIVSSHYLQQTHYNLFILQICLPMVLIINSGEKRSLRMIQRSQNSLWSTQEDIPHSPRSHPTILSERAQTPDAEHPYASPIAPVPDAQTALLRQLIEE</sequence>
<name>A0ABD0R087_CIRMR</name>
<proteinExistence type="predicted"/>
<feature type="non-terminal residue" evidence="2">
    <location>
        <position position="115"/>
    </location>
</feature>